<dbReference type="Proteomes" id="UP000078561">
    <property type="component" value="Unassembled WGS sequence"/>
</dbReference>
<gene>
    <name evidence="1" type="primary">ABSGL_07206.1 scaffold 8717</name>
</gene>
<accession>A0A168NYQ9</accession>
<proteinExistence type="predicted"/>
<dbReference type="AlphaFoldDB" id="A0A168NYQ9"/>
<keyword evidence="2" id="KW-1185">Reference proteome</keyword>
<sequence>MFCNSRFCVSKIRMDGDGIGKSHQTTIFGQTLTPEKVPNLTINKQQVLLFGCNLDEVAAVDDYATIRNGSPAIPRINYKQIEWSLRTGYKLCVLWLSMRDEDRKRMRSSSCLDRPPQHLLVSTLILNNYLIICMKHFGLSIKTGSHEKQVWWKQLPSKDSI</sequence>
<evidence type="ECO:0000313" key="1">
    <source>
        <dbReference type="EMBL" id="SAM01465.1"/>
    </source>
</evidence>
<dbReference type="InParanoid" id="A0A168NYQ9"/>
<organism evidence="1">
    <name type="scientific">Absidia glauca</name>
    <name type="common">Pin mould</name>
    <dbReference type="NCBI Taxonomy" id="4829"/>
    <lineage>
        <taxon>Eukaryota</taxon>
        <taxon>Fungi</taxon>
        <taxon>Fungi incertae sedis</taxon>
        <taxon>Mucoromycota</taxon>
        <taxon>Mucoromycotina</taxon>
        <taxon>Mucoromycetes</taxon>
        <taxon>Mucorales</taxon>
        <taxon>Cunninghamellaceae</taxon>
        <taxon>Absidia</taxon>
    </lineage>
</organism>
<dbReference type="EMBL" id="LT553527">
    <property type="protein sequence ID" value="SAM01465.1"/>
    <property type="molecule type" value="Genomic_DNA"/>
</dbReference>
<reference evidence="1" key="1">
    <citation type="submission" date="2016-04" db="EMBL/GenBank/DDBJ databases">
        <authorList>
            <person name="Evans L.H."/>
            <person name="Alamgir A."/>
            <person name="Owens N."/>
            <person name="Weber N.D."/>
            <person name="Virtaneva K."/>
            <person name="Barbian K."/>
            <person name="Babar A."/>
            <person name="Rosenke K."/>
        </authorList>
    </citation>
    <scope>NUCLEOTIDE SEQUENCE [LARGE SCALE GENOMIC DNA]</scope>
    <source>
        <strain evidence="1">CBS 101.48</strain>
    </source>
</reference>
<protein>
    <submittedName>
        <fullName evidence="1">Uncharacterized protein</fullName>
    </submittedName>
</protein>
<evidence type="ECO:0000313" key="2">
    <source>
        <dbReference type="Proteomes" id="UP000078561"/>
    </source>
</evidence>
<name>A0A168NYQ9_ABSGL</name>